<dbReference type="OrthoDB" id="9871891at2"/>
<gene>
    <name evidence="1" type="ORF">JCM31447_26500</name>
</gene>
<proteinExistence type="predicted"/>
<dbReference type="AlphaFoldDB" id="A0A4P2VPN1"/>
<dbReference type="RefSeq" id="WP_130611469.1">
    <property type="nucleotide sequence ID" value="NZ_AP019368.1"/>
</dbReference>
<sequence length="111" mass="12647">MKFKVKDKVKLARGVEFKNVESCILRVIDYATFLFEKENLETNWAHLEANKVIFGYPHHFLNGSTVAQWIAGGGDERHAYDAVKDYVTEAKKVVVEKKVLKTVTAKVFRSG</sequence>
<evidence type="ECO:0000313" key="2">
    <source>
        <dbReference type="Proteomes" id="UP000291236"/>
    </source>
</evidence>
<protein>
    <submittedName>
        <fullName evidence="1">Uncharacterized protein</fullName>
    </submittedName>
</protein>
<keyword evidence="2" id="KW-1185">Reference proteome</keyword>
<accession>A0A4P2VPN1</accession>
<reference evidence="1 2" key="1">
    <citation type="submission" date="2018-12" db="EMBL/GenBank/DDBJ databases">
        <title>Rubrispira sanarue gen. nov., sp., nov., a member of the order Silvanigrellales, isolated from a brackish lake in Hamamatsu Japan.</title>
        <authorList>
            <person name="Maejima Y."/>
            <person name="Iino T."/>
            <person name="Muraguchi Y."/>
            <person name="Fukuda K."/>
            <person name="Nojiri H."/>
            <person name="Ohkuma M."/>
            <person name="Moriuchi R."/>
            <person name="Dohra H."/>
            <person name="Kimbara K."/>
            <person name="Shintani M."/>
        </authorList>
    </citation>
    <scope>NUCLEOTIDE SEQUENCE [LARGE SCALE GENOMIC DNA]</scope>
    <source>
        <strain evidence="1 2">RF1110005</strain>
    </source>
</reference>
<dbReference type="KEGG" id="sbf:JCM31447_26500"/>
<dbReference type="Proteomes" id="UP000291236">
    <property type="component" value="Chromosome"/>
</dbReference>
<organism evidence="1 2">
    <name type="scientific">Fluviispira sanaruensis</name>
    <dbReference type="NCBI Taxonomy" id="2493639"/>
    <lineage>
        <taxon>Bacteria</taxon>
        <taxon>Pseudomonadati</taxon>
        <taxon>Bdellovibrionota</taxon>
        <taxon>Oligoflexia</taxon>
        <taxon>Silvanigrellales</taxon>
        <taxon>Silvanigrellaceae</taxon>
        <taxon>Fluviispira</taxon>
    </lineage>
</organism>
<name>A0A4P2VPN1_FLUSA</name>
<evidence type="ECO:0000313" key="1">
    <source>
        <dbReference type="EMBL" id="BBH54190.1"/>
    </source>
</evidence>
<dbReference type="EMBL" id="AP019368">
    <property type="protein sequence ID" value="BBH54190.1"/>
    <property type="molecule type" value="Genomic_DNA"/>
</dbReference>